<name>A0AAW3F5X9_BURGA</name>
<protein>
    <submittedName>
        <fullName evidence="2">DSBA-like thioredoxin domain protein</fullName>
    </submittedName>
</protein>
<organism evidence="2 3">
    <name type="scientific">Burkholderia gladioli</name>
    <name type="common">Pseudomonas marginata</name>
    <name type="synonym">Phytomonas marginata</name>
    <dbReference type="NCBI Taxonomy" id="28095"/>
    <lineage>
        <taxon>Bacteria</taxon>
        <taxon>Pseudomonadati</taxon>
        <taxon>Pseudomonadota</taxon>
        <taxon>Betaproteobacteria</taxon>
        <taxon>Burkholderiales</taxon>
        <taxon>Burkholderiaceae</taxon>
        <taxon>Burkholderia</taxon>
    </lineage>
</organism>
<dbReference type="InterPro" id="IPR036249">
    <property type="entry name" value="Thioredoxin-like_sf"/>
</dbReference>
<dbReference type="EMBL" id="JPGG01000015">
    <property type="protein sequence ID" value="KGC16875.1"/>
    <property type="molecule type" value="Genomic_DNA"/>
</dbReference>
<comment type="caution">
    <text evidence="2">The sequence shown here is derived from an EMBL/GenBank/DDBJ whole genome shotgun (WGS) entry which is preliminary data.</text>
</comment>
<reference evidence="2 3" key="1">
    <citation type="submission" date="2014-04" db="EMBL/GenBank/DDBJ databases">
        <authorList>
            <person name="Bishop-Lilly K.A."/>
            <person name="Broomall S.M."/>
            <person name="Chain P.S."/>
            <person name="Chertkov O."/>
            <person name="Coyne S.R."/>
            <person name="Daligault H.E."/>
            <person name="Davenport K.W."/>
            <person name="Erkkila T."/>
            <person name="Frey K.G."/>
            <person name="Gibbons H.S."/>
            <person name="Gu W."/>
            <person name="Jaissle J."/>
            <person name="Johnson S.L."/>
            <person name="Koroleva G.I."/>
            <person name="Ladner J.T."/>
            <person name="Lo C.-C."/>
            <person name="Minogue T.D."/>
            <person name="Munk C."/>
            <person name="Palacios G.F."/>
            <person name="Redden C.L."/>
            <person name="Rosenzweig C.N."/>
            <person name="Scholz M.B."/>
            <person name="Teshima H."/>
            <person name="Xu Y."/>
        </authorList>
    </citation>
    <scope>NUCLEOTIDE SEQUENCE [LARGE SCALE GENOMIC DNA]</scope>
    <source>
        <strain evidence="3">gladioli</strain>
    </source>
</reference>
<dbReference type="CDD" id="cd03024">
    <property type="entry name" value="DsbA_FrnE"/>
    <property type="match status" value="1"/>
</dbReference>
<proteinExistence type="predicted"/>
<dbReference type="KEGG" id="bgo:BM43_7520"/>
<dbReference type="GO" id="GO:0016491">
    <property type="term" value="F:oxidoreductase activity"/>
    <property type="evidence" value="ECO:0007669"/>
    <property type="project" value="InterPro"/>
</dbReference>
<dbReference type="AlphaFoldDB" id="A0AAW3F5X9"/>
<dbReference type="Gene3D" id="3.40.30.10">
    <property type="entry name" value="Glutaredoxin"/>
    <property type="match status" value="1"/>
</dbReference>
<feature type="domain" description="DSBA-like thioredoxin" evidence="1">
    <location>
        <begin position="6"/>
        <end position="200"/>
    </location>
</feature>
<evidence type="ECO:0000313" key="3">
    <source>
        <dbReference type="Proteomes" id="UP000029590"/>
    </source>
</evidence>
<dbReference type="Pfam" id="PF01323">
    <property type="entry name" value="DSBA"/>
    <property type="match status" value="1"/>
</dbReference>
<evidence type="ECO:0000313" key="2">
    <source>
        <dbReference type="EMBL" id="KGC16875.1"/>
    </source>
</evidence>
<dbReference type="Proteomes" id="UP000029590">
    <property type="component" value="Unassembled WGS sequence"/>
</dbReference>
<dbReference type="InterPro" id="IPR001853">
    <property type="entry name" value="DSBA-like_thioredoxin_dom"/>
</dbReference>
<dbReference type="SUPFAM" id="SSF52833">
    <property type="entry name" value="Thioredoxin-like"/>
    <property type="match status" value="1"/>
</dbReference>
<dbReference type="PANTHER" id="PTHR13887:SF41">
    <property type="entry name" value="THIOREDOXIN SUPERFAMILY PROTEIN"/>
    <property type="match status" value="1"/>
</dbReference>
<accession>A0AAW3F5X9</accession>
<sequence>MKRVNVEVWSDFVCPWCWIAKRRLEKAAMGVADRIEVVVTPRSYRLAKGMAPAGFTDALYAKFGNPVAAGRMMDAVASAGAGEGLTYRFETMRFGDTTDAHLLVKSIRTPEDRQRMIERIFRGATTDGVDIFDRTALLDLAKGSGFPGASFSFEDREIASEIARDEMEANRIANGVPLFVFNKSFHLSGAREVGVFEKALLDAAGNVPDETDDTQAVICSIDGCTG</sequence>
<dbReference type="RefSeq" id="WP_036047859.1">
    <property type="nucleotide sequence ID" value="NZ_CADEVY010000012.1"/>
</dbReference>
<evidence type="ECO:0000259" key="1">
    <source>
        <dbReference type="Pfam" id="PF01323"/>
    </source>
</evidence>
<gene>
    <name evidence="2" type="ORF">DM48_3345</name>
</gene>
<dbReference type="PANTHER" id="PTHR13887">
    <property type="entry name" value="GLUTATHIONE S-TRANSFERASE KAPPA"/>
    <property type="match status" value="1"/>
</dbReference>